<name>A0A915IY65_ROMCU</name>
<reference evidence="3" key="1">
    <citation type="submission" date="2022-11" db="UniProtKB">
        <authorList>
            <consortium name="WormBaseParasite"/>
        </authorList>
    </citation>
    <scope>IDENTIFICATION</scope>
</reference>
<dbReference type="WBParaSite" id="nRc.2.0.1.t18366-RA">
    <property type="protein sequence ID" value="nRc.2.0.1.t18366-RA"/>
    <property type="gene ID" value="nRc.2.0.1.g18366"/>
</dbReference>
<dbReference type="AlphaFoldDB" id="A0A915IY65"/>
<organism evidence="2 3">
    <name type="scientific">Romanomermis culicivorax</name>
    <name type="common">Nematode worm</name>
    <dbReference type="NCBI Taxonomy" id="13658"/>
    <lineage>
        <taxon>Eukaryota</taxon>
        <taxon>Metazoa</taxon>
        <taxon>Ecdysozoa</taxon>
        <taxon>Nematoda</taxon>
        <taxon>Enoplea</taxon>
        <taxon>Dorylaimia</taxon>
        <taxon>Mermithida</taxon>
        <taxon>Mermithoidea</taxon>
        <taxon>Mermithidae</taxon>
        <taxon>Romanomermis</taxon>
    </lineage>
</organism>
<protein>
    <submittedName>
        <fullName evidence="3">Uncharacterized protein</fullName>
    </submittedName>
</protein>
<accession>A0A915IY65</accession>
<evidence type="ECO:0000313" key="3">
    <source>
        <dbReference type="WBParaSite" id="nRc.2.0.1.t18366-RA"/>
    </source>
</evidence>
<feature type="region of interest" description="Disordered" evidence="1">
    <location>
        <begin position="82"/>
        <end position="110"/>
    </location>
</feature>
<evidence type="ECO:0000256" key="1">
    <source>
        <dbReference type="SAM" id="MobiDB-lite"/>
    </source>
</evidence>
<proteinExistence type="predicted"/>
<dbReference type="Proteomes" id="UP000887565">
    <property type="component" value="Unplaced"/>
</dbReference>
<keyword evidence="2" id="KW-1185">Reference proteome</keyword>
<evidence type="ECO:0000313" key="2">
    <source>
        <dbReference type="Proteomes" id="UP000887565"/>
    </source>
</evidence>
<sequence>MLFAGYSVLEDLKNRDAGKICMPLDRGPTICHNMQTEQPNPKSTRFGTDIIIKLLRAGGIPSTPMSKWASLASHHGEVLDLTTRQQQRALSPGASLQSASSGRPVTGSSQ</sequence>